<keyword evidence="4 11" id="KW-0812">Transmembrane</keyword>
<evidence type="ECO:0000256" key="11">
    <source>
        <dbReference type="SAM" id="Phobius"/>
    </source>
</evidence>
<sequence>MSQPSTSSNLATALKVTGAVVGALAVATIGYAAVFDYRRRNDPAFRRKLMKEHKKVEKKVKQSEAVGKEQVANALKRALALVNAEKVPDSPEGKEQFFMEQVALGEQLAARSPEFYVASAISFYKALKVYPAPQELLMIYQKTQPAAVFDLVMELISLEINEATAAASASAGPSRGAGVGSLPSDPLLEEVEPEKQPQQAGSTAPVSESGSGGEDSSPSSGGSFVHVETDAVVTPQGEVEVEETTAVVADLEGQGADAAEEEEEEEKDEAAPAPVAEASEDKADPPEPVLA</sequence>
<dbReference type="OrthoDB" id="2154253at2759"/>
<feature type="compositionally biased region" description="Polar residues" evidence="10">
    <location>
        <begin position="196"/>
        <end position="206"/>
    </location>
</feature>
<reference evidence="12 13" key="1">
    <citation type="journal article" date="2018" name="Front. Microbiol.">
        <title>Prospects for Fungal Bioremediation of Acidic Radioactive Waste Sites: Characterization and Genome Sequence of Rhodotorula taiwanensis MD1149.</title>
        <authorList>
            <person name="Tkavc R."/>
            <person name="Matrosova V.Y."/>
            <person name="Grichenko O.E."/>
            <person name="Gostincar C."/>
            <person name="Volpe R.P."/>
            <person name="Klimenkova P."/>
            <person name="Gaidamakova E.K."/>
            <person name="Zhou C.E."/>
            <person name="Stewart B.J."/>
            <person name="Lyman M.G."/>
            <person name="Malfatti S.A."/>
            <person name="Rubinfeld B."/>
            <person name="Courtot M."/>
            <person name="Singh J."/>
            <person name="Dalgard C.L."/>
            <person name="Hamilton T."/>
            <person name="Frey K.G."/>
            <person name="Gunde-Cimerman N."/>
            <person name="Dugan L."/>
            <person name="Daly M.J."/>
        </authorList>
    </citation>
    <scope>NUCLEOTIDE SEQUENCE [LARGE SCALE GENOMIC DNA]</scope>
    <source>
        <strain evidence="12 13">MD1149</strain>
    </source>
</reference>
<dbReference type="InterPro" id="IPR002056">
    <property type="entry name" value="MAS20"/>
</dbReference>
<evidence type="ECO:0000256" key="10">
    <source>
        <dbReference type="SAM" id="MobiDB-lite"/>
    </source>
</evidence>
<keyword evidence="13" id="KW-1185">Reference proteome</keyword>
<keyword evidence="3" id="KW-0813">Transport</keyword>
<keyword evidence="9 11" id="KW-0472">Membrane</keyword>
<dbReference type="GO" id="GO:0006886">
    <property type="term" value="P:intracellular protein transport"/>
    <property type="evidence" value="ECO:0007669"/>
    <property type="project" value="InterPro"/>
</dbReference>
<comment type="similarity">
    <text evidence="2">Belongs to the Tom20 family.</text>
</comment>
<dbReference type="GO" id="GO:0016031">
    <property type="term" value="P:tRNA import into mitochondrion"/>
    <property type="evidence" value="ECO:0007669"/>
    <property type="project" value="TreeGrafter"/>
</dbReference>
<feature type="region of interest" description="Disordered" evidence="10">
    <location>
        <begin position="168"/>
        <end position="291"/>
    </location>
</feature>
<feature type="compositionally biased region" description="Acidic residues" evidence="10">
    <location>
        <begin position="258"/>
        <end position="268"/>
    </location>
</feature>
<evidence type="ECO:0000256" key="2">
    <source>
        <dbReference type="ARBA" id="ARBA00005792"/>
    </source>
</evidence>
<dbReference type="GO" id="GO:0006605">
    <property type="term" value="P:protein targeting"/>
    <property type="evidence" value="ECO:0007669"/>
    <property type="project" value="InterPro"/>
</dbReference>
<dbReference type="PANTHER" id="PTHR12430">
    <property type="entry name" value="MITOCHONDRIAL IMPORT RECEPTOR SUBUNIT TOM20"/>
    <property type="match status" value="1"/>
</dbReference>
<organism evidence="12 13">
    <name type="scientific">Rhodotorula taiwanensis</name>
    <dbReference type="NCBI Taxonomy" id="741276"/>
    <lineage>
        <taxon>Eukaryota</taxon>
        <taxon>Fungi</taxon>
        <taxon>Dikarya</taxon>
        <taxon>Basidiomycota</taxon>
        <taxon>Pucciniomycotina</taxon>
        <taxon>Microbotryomycetes</taxon>
        <taxon>Sporidiobolales</taxon>
        <taxon>Sporidiobolaceae</taxon>
        <taxon>Rhodotorula</taxon>
    </lineage>
</organism>
<evidence type="ECO:0000256" key="7">
    <source>
        <dbReference type="ARBA" id="ARBA00022989"/>
    </source>
</evidence>
<dbReference type="Gene3D" id="1.20.960.10">
    <property type="entry name" value="Mitochondrial outer membrane translocase complex, subunit Tom20 domain"/>
    <property type="match status" value="1"/>
</dbReference>
<dbReference type="SUPFAM" id="SSF47157">
    <property type="entry name" value="Mitochondrial import receptor subunit Tom20"/>
    <property type="match status" value="1"/>
</dbReference>
<evidence type="ECO:0000256" key="4">
    <source>
        <dbReference type="ARBA" id="ARBA00022692"/>
    </source>
</evidence>
<evidence type="ECO:0000256" key="1">
    <source>
        <dbReference type="ARBA" id="ARBA00004572"/>
    </source>
</evidence>
<feature type="transmembrane region" description="Helical" evidence="11">
    <location>
        <begin position="12"/>
        <end position="37"/>
    </location>
</feature>
<keyword evidence="8" id="KW-0496">Mitochondrion</keyword>
<dbReference type="GO" id="GO:0030943">
    <property type="term" value="F:mitochondrion targeting sequence binding"/>
    <property type="evidence" value="ECO:0007669"/>
    <property type="project" value="TreeGrafter"/>
</dbReference>
<accession>A0A2S5B268</accession>
<dbReference type="GO" id="GO:0005742">
    <property type="term" value="C:mitochondrial outer membrane translocase complex"/>
    <property type="evidence" value="ECO:0007669"/>
    <property type="project" value="InterPro"/>
</dbReference>
<dbReference type="STRING" id="741276.A0A2S5B268"/>
<proteinExistence type="inferred from homology"/>
<evidence type="ECO:0000313" key="13">
    <source>
        <dbReference type="Proteomes" id="UP000237144"/>
    </source>
</evidence>
<evidence type="ECO:0000313" key="12">
    <source>
        <dbReference type="EMBL" id="POY70882.1"/>
    </source>
</evidence>
<evidence type="ECO:0000256" key="9">
    <source>
        <dbReference type="ARBA" id="ARBA00023136"/>
    </source>
</evidence>
<evidence type="ECO:0000256" key="6">
    <source>
        <dbReference type="ARBA" id="ARBA00022927"/>
    </source>
</evidence>
<comment type="caution">
    <text evidence="12">The sequence shown here is derived from an EMBL/GenBank/DDBJ whole genome shotgun (WGS) entry which is preliminary data.</text>
</comment>
<dbReference type="EMBL" id="PJQD01000096">
    <property type="protein sequence ID" value="POY70882.1"/>
    <property type="molecule type" value="Genomic_DNA"/>
</dbReference>
<keyword evidence="5" id="KW-1000">Mitochondrion outer membrane</keyword>
<protein>
    <recommendedName>
        <fullName evidence="14">Mitochondrial import receptor subunit TOM20</fullName>
    </recommendedName>
</protein>
<dbReference type="Pfam" id="PF02064">
    <property type="entry name" value="MAS20"/>
    <property type="match status" value="1"/>
</dbReference>
<keyword evidence="6" id="KW-0653">Protein transport</keyword>
<feature type="compositionally biased region" description="Low complexity" evidence="10">
    <location>
        <begin position="244"/>
        <end position="257"/>
    </location>
</feature>
<dbReference type="GO" id="GO:0030150">
    <property type="term" value="P:protein import into mitochondrial matrix"/>
    <property type="evidence" value="ECO:0007669"/>
    <property type="project" value="TreeGrafter"/>
</dbReference>
<dbReference type="AlphaFoldDB" id="A0A2S5B268"/>
<evidence type="ECO:0008006" key="14">
    <source>
        <dbReference type="Google" id="ProtNLM"/>
    </source>
</evidence>
<dbReference type="PANTHER" id="PTHR12430:SF0">
    <property type="entry name" value="TRANSLOCASE OF OUTER MITOCHONDRIAL MEMBRANE 20"/>
    <property type="match status" value="1"/>
</dbReference>
<name>A0A2S5B268_9BASI</name>
<dbReference type="GO" id="GO:0008320">
    <property type="term" value="F:protein transmembrane transporter activity"/>
    <property type="evidence" value="ECO:0007669"/>
    <property type="project" value="TreeGrafter"/>
</dbReference>
<gene>
    <name evidence="12" type="ORF">BMF94_6059</name>
</gene>
<feature type="compositionally biased region" description="Low complexity" evidence="10">
    <location>
        <begin position="214"/>
        <end position="223"/>
    </location>
</feature>
<evidence type="ECO:0000256" key="8">
    <source>
        <dbReference type="ARBA" id="ARBA00023128"/>
    </source>
</evidence>
<dbReference type="InterPro" id="IPR023392">
    <property type="entry name" value="Tom20_dom_sf"/>
</dbReference>
<dbReference type="PRINTS" id="PR00351">
    <property type="entry name" value="OM20RECEPTOR"/>
</dbReference>
<comment type="subcellular location">
    <subcellularLocation>
        <location evidence="1">Mitochondrion outer membrane</location>
        <topology evidence="1">Single-pass membrane protein</topology>
    </subcellularLocation>
</comment>
<keyword evidence="7 11" id="KW-1133">Transmembrane helix</keyword>
<dbReference type="Proteomes" id="UP000237144">
    <property type="component" value="Unassembled WGS sequence"/>
</dbReference>
<evidence type="ECO:0000256" key="3">
    <source>
        <dbReference type="ARBA" id="ARBA00022448"/>
    </source>
</evidence>
<evidence type="ECO:0000256" key="5">
    <source>
        <dbReference type="ARBA" id="ARBA00022787"/>
    </source>
</evidence>